<proteinExistence type="predicted"/>
<evidence type="ECO:0000313" key="2">
    <source>
        <dbReference type="EMBL" id="EJU06708.1"/>
    </source>
</evidence>
<feature type="coiled-coil region" evidence="1">
    <location>
        <begin position="2"/>
        <end position="74"/>
    </location>
</feature>
<sequence>MNEENLKKYEELEEEIKVNDEKLIKLEEEVVSVLNSFKSIKDKLKLKQAEKDFLQERKLRLEAEKKLLEKTINE</sequence>
<evidence type="ECO:0008006" key="4">
    <source>
        <dbReference type="Google" id="ProtNLM"/>
    </source>
</evidence>
<comment type="caution">
    <text evidence="2">The sequence shown here is derived from an EMBL/GenBank/DDBJ whole genome shotgun (WGS) entry which is preliminary data.</text>
</comment>
<gene>
    <name evidence="2" type="ORF">B437_11072</name>
</gene>
<dbReference type="EMBL" id="ALVD01000016">
    <property type="protein sequence ID" value="EJU06708.1"/>
    <property type="molecule type" value="Genomic_DNA"/>
</dbReference>
<keyword evidence="3" id="KW-1185">Reference proteome</keyword>
<evidence type="ECO:0000256" key="1">
    <source>
        <dbReference type="SAM" id="Coils"/>
    </source>
</evidence>
<accession>A0ABP2R210</accession>
<dbReference type="RefSeq" id="WP_005919962.1">
    <property type="nucleotide sequence ID" value="NZ_ALVD01000016.1"/>
</dbReference>
<keyword evidence="1" id="KW-0175">Coiled coil</keyword>
<reference evidence="3" key="1">
    <citation type="journal article" date="2012" name="J. Bacteriol.">
        <title>Draft Genome Sequence of Fusobacterium nucleatum ChDC F128, Isolated from a Periodontitis Lesion.</title>
        <authorList>
            <person name="Park S.N."/>
            <person name="Kong S.W."/>
            <person name="Kim H.S."/>
            <person name="Park M.S."/>
            <person name="Lee J.W."/>
            <person name="Cho E."/>
            <person name="Lim Y.K."/>
            <person name="Choi M.H."/>
            <person name="Chang Y.H."/>
            <person name="Shin J.H."/>
            <person name="Park H.S."/>
            <person name="Choi S.H."/>
            <person name="Kook J.K."/>
        </authorList>
    </citation>
    <scope>NUCLEOTIDE SEQUENCE [LARGE SCALE GENOMIC DNA]</scope>
    <source>
        <strain evidence="3">ChDC F128</strain>
    </source>
</reference>
<protein>
    <recommendedName>
        <fullName evidence="4">Nucleotide exchange factor GrpE</fullName>
    </recommendedName>
</protein>
<evidence type="ECO:0000313" key="3">
    <source>
        <dbReference type="Proteomes" id="UP000004829"/>
    </source>
</evidence>
<dbReference type="Proteomes" id="UP000004829">
    <property type="component" value="Unassembled WGS sequence"/>
</dbReference>
<organism evidence="2 3">
    <name type="scientific">Fusobacterium hwasookii ChDC F128</name>
    <dbReference type="NCBI Taxonomy" id="1216362"/>
    <lineage>
        <taxon>Bacteria</taxon>
        <taxon>Fusobacteriati</taxon>
        <taxon>Fusobacteriota</taxon>
        <taxon>Fusobacteriia</taxon>
        <taxon>Fusobacteriales</taxon>
        <taxon>Fusobacteriaceae</taxon>
        <taxon>Fusobacterium</taxon>
    </lineage>
</organism>
<name>A0ABP2R210_9FUSO</name>